<evidence type="ECO:0000256" key="2">
    <source>
        <dbReference type="ARBA" id="ARBA00006275"/>
    </source>
</evidence>
<dbReference type="Gene3D" id="1.25.40.390">
    <property type="match status" value="1"/>
</dbReference>
<keyword evidence="4" id="KW-0472">Membrane</keyword>
<name>A0A7K1YF35_9SPHI</name>
<evidence type="ECO:0000313" key="7">
    <source>
        <dbReference type="EMBL" id="MXV53192.1"/>
    </source>
</evidence>
<dbReference type="RefSeq" id="WP_160846368.1">
    <property type="nucleotide sequence ID" value="NZ_WVHT01000014.1"/>
</dbReference>
<proteinExistence type="inferred from homology"/>
<comment type="subcellular location">
    <subcellularLocation>
        <location evidence="1">Cell outer membrane</location>
    </subcellularLocation>
</comment>
<keyword evidence="8" id="KW-1185">Reference proteome</keyword>
<dbReference type="InterPro" id="IPR012944">
    <property type="entry name" value="SusD_RagB_dom"/>
</dbReference>
<dbReference type="AlphaFoldDB" id="A0A7K1YF35"/>
<reference evidence="7 8" key="1">
    <citation type="submission" date="2019-11" db="EMBL/GenBank/DDBJ databases">
        <title>Pedobacter sp. HMF7647 Genome sequencing and assembly.</title>
        <authorList>
            <person name="Kang H."/>
            <person name="Kim H."/>
            <person name="Joh K."/>
        </authorList>
    </citation>
    <scope>NUCLEOTIDE SEQUENCE [LARGE SCALE GENOMIC DNA]</scope>
    <source>
        <strain evidence="7 8">HMF7647</strain>
    </source>
</reference>
<evidence type="ECO:0000259" key="6">
    <source>
        <dbReference type="Pfam" id="PF07980"/>
    </source>
</evidence>
<organism evidence="7 8">
    <name type="scientific">Hufsiella arboris</name>
    <dbReference type="NCBI Taxonomy" id="2695275"/>
    <lineage>
        <taxon>Bacteria</taxon>
        <taxon>Pseudomonadati</taxon>
        <taxon>Bacteroidota</taxon>
        <taxon>Sphingobacteriia</taxon>
        <taxon>Sphingobacteriales</taxon>
        <taxon>Sphingobacteriaceae</taxon>
        <taxon>Hufsiella</taxon>
    </lineage>
</organism>
<dbReference type="GO" id="GO:0009279">
    <property type="term" value="C:cell outer membrane"/>
    <property type="evidence" value="ECO:0007669"/>
    <property type="project" value="UniProtKB-SubCell"/>
</dbReference>
<evidence type="ECO:0000256" key="4">
    <source>
        <dbReference type="ARBA" id="ARBA00023136"/>
    </source>
</evidence>
<evidence type="ECO:0000256" key="3">
    <source>
        <dbReference type="ARBA" id="ARBA00022729"/>
    </source>
</evidence>
<evidence type="ECO:0000256" key="5">
    <source>
        <dbReference type="ARBA" id="ARBA00023237"/>
    </source>
</evidence>
<sequence length="511" mass="57197">MKKKFLITGSLAALLLAGSGCTDLKEELYGSQFEDNGAQTTSADLAGVYSILNGFTDQANLYALEEHSTDEMMGPTRGTDWDDFGTWRKLHQHTWDPSHNQVFDTFNQLTRGVYNATLVYSRGADNQVKGEAAFLRAFFMFYMDDLYGKQPFREASEGIDVLPKVFTRKEGTDFIIKDLEFAEANLKPNTPGYATKEAADFLLAKMYLNKAVYYADPQNPGGPYTFAKADMDQVIAYCNKVIASGKYQIAAKYFDNFTWTNTTDSKELIFVRENTDTDQPGNSRNRTYMGNHYNQTPGGWNGFTTLADFYSTFENGDQRKGGDLPGFTNRTGEKTGFNIGQQFGPDGKGGLVALKDRSGQPLIFTPNVNLNYATEAEGIRVIKYPLNPDKLDNSQNDYVFFRYADLLLMKAEAILRGGTDPTGQTALSIVNSIRTTRGASTLSSIDEVSMLAERGRELYYEGWRRNDLIRFGKFNDPVDQRPNRSAGFRVVYPLPQRAVDANPNLTQNVGY</sequence>
<dbReference type="Pfam" id="PF07980">
    <property type="entry name" value="SusD_RagB"/>
    <property type="match status" value="1"/>
</dbReference>
<evidence type="ECO:0000256" key="1">
    <source>
        <dbReference type="ARBA" id="ARBA00004442"/>
    </source>
</evidence>
<gene>
    <name evidence="7" type="ORF">GS399_19675</name>
</gene>
<accession>A0A7K1YF35</accession>
<dbReference type="Proteomes" id="UP000466586">
    <property type="component" value="Unassembled WGS sequence"/>
</dbReference>
<comment type="caution">
    <text evidence="7">The sequence shown here is derived from an EMBL/GenBank/DDBJ whole genome shotgun (WGS) entry which is preliminary data.</text>
</comment>
<dbReference type="EMBL" id="WVHT01000014">
    <property type="protein sequence ID" value="MXV53192.1"/>
    <property type="molecule type" value="Genomic_DNA"/>
</dbReference>
<keyword evidence="5" id="KW-0998">Cell outer membrane</keyword>
<dbReference type="PROSITE" id="PS51257">
    <property type="entry name" value="PROKAR_LIPOPROTEIN"/>
    <property type="match status" value="1"/>
</dbReference>
<evidence type="ECO:0000313" key="8">
    <source>
        <dbReference type="Proteomes" id="UP000466586"/>
    </source>
</evidence>
<feature type="domain" description="RagB/SusD" evidence="6">
    <location>
        <begin position="266"/>
        <end position="511"/>
    </location>
</feature>
<keyword evidence="3" id="KW-0732">Signal</keyword>
<protein>
    <submittedName>
        <fullName evidence="7">RagB/SusD family nutrient uptake outer membrane protein</fullName>
    </submittedName>
</protein>
<comment type="similarity">
    <text evidence="2">Belongs to the SusD family.</text>
</comment>
<dbReference type="SUPFAM" id="SSF48452">
    <property type="entry name" value="TPR-like"/>
    <property type="match status" value="1"/>
</dbReference>
<dbReference type="InterPro" id="IPR011990">
    <property type="entry name" value="TPR-like_helical_dom_sf"/>
</dbReference>